<name>A0A8C0FV09_BUBBB</name>
<dbReference type="SUPFAM" id="SSF81321">
    <property type="entry name" value="Family A G protein-coupled receptor-like"/>
    <property type="match status" value="1"/>
</dbReference>
<feature type="domain" description="G-protein coupled receptors family 1 profile" evidence="12">
    <location>
        <begin position="49"/>
        <end position="275"/>
    </location>
</feature>
<keyword evidence="2" id="KW-1003">Cell membrane</keyword>
<protein>
    <recommendedName>
        <fullName evidence="12">G-protein coupled receptors family 1 profile domain-containing protein</fullName>
    </recommendedName>
</protein>
<keyword evidence="6 11" id="KW-0472">Membrane</keyword>
<reference evidence="13" key="2">
    <citation type="submission" date="2025-09" db="UniProtKB">
        <authorList>
            <consortium name="Ensembl"/>
        </authorList>
    </citation>
    <scope>IDENTIFICATION</scope>
</reference>
<evidence type="ECO:0000256" key="10">
    <source>
        <dbReference type="RuleBase" id="RU000688"/>
    </source>
</evidence>
<feature type="transmembrane region" description="Helical" evidence="11">
    <location>
        <begin position="37"/>
        <end position="57"/>
    </location>
</feature>
<evidence type="ECO:0000256" key="7">
    <source>
        <dbReference type="ARBA" id="ARBA00023170"/>
    </source>
</evidence>
<keyword evidence="7 10" id="KW-0675">Receptor</keyword>
<evidence type="ECO:0000256" key="9">
    <source>
        <dbReference type="ARBA" id="ARBA00061394"/>
    </source>
</evidence>
<comment type="similarity">
    <text evidence="9">Belongs to the G-protein coupled receptor 1 family. Mas subfamily.</text>
</comment>
<dbReference type="PANTHER" id="PTHR11334:SF68">
    <property type="entry name" value="G-PROTEIN COUPLED RECEPTORS FAMILY 1 PROFILE DOMAIN-CONTAINING PROTEIN-RELATED"/>
    <property type="match status" value="1"/>
</dbReference>
<dbReference type="Pfam" id="PF00001">
    <property type="entry name" value="7tm_1"/>
    <property type="match status" value="1"/>
</dbReference>
<dbReference type="PRINTS" id="PR02108">
    <property type="entry name" value="MRGPCRFAMILY"/>
</dbReference>
<evidence type="ECO:0000256" key="5">
    <source>
        <dbReference type="ARBA" id="ARBA00023040"/>
    </source>
</evidence>
<comment type="subcellular location">
    <subcellularLocation>
        <location evidence="1">Cell membrane</location>
        <topology evidence="1">Multi-pass membrane protein</topology>
    </subcellularLocation>
</comment>
<feature type="transmembrane region" description="Helical" evidence="11">
    <location>
        <begin position="221"/>
        <end position="243"/>
    </location>
</feature>
<keyword evidence="14" id="KW-1185">Reference proteome</keyword>
<dbReference type="PRINTS" id="PR00237">
    <property type="entry name" value="GPCRRHODOPSN"/>
</dbReference>
<evidence type="ECO:0000313" key="14">
    <source>
        <dbReference type="Proteomes" id="UP000694567"/>
    </source>
</evidence>
<keyword evidence="8 10" id="KW-0807">Transducer</keyword>
<keyword evidence="4 11" id="KW-1133">Transmembrane helix</keyword>
<evidence type="ECO:0000256" key="1">
    <source>
        <dbReference type="ARBA" id="ARBA00004651"/>
    </source>
</evidence>
<dbReference type="InterPro" id="IPR000276">
    <property type="entry name" value="GPCR_Rhodpsn"/>
</dbReference>
<keyword evidence="3 10" id="KW-0812">Transmembrane</keyword>
<dbReference type="AlphaFoldDB" id="A0A8C0FV09"/>
<organism evidence="13 14">
    <name type="scientific">Bubo bubo</name>
    <name type="common">Eurasian eagle-owl</name>
    <name type="synonym">Strix bubo</name>
    <dbReference type="NCBI Taxonomy" id="30461"/>
    <lineage>
        <taxon>Eukaryota</taxon>
        <taxon>Metazoa</taxon>
        <taxon>Chordata</taxon>
        <taxon>Craniata</taxon>
        <taxon>Vertebrata</taxon>
        <taxon>Euteleostomi</taxon>
        <taxon>Archelosauria</taxon>
        <taxon>Archosauria</taxon>
        <taxon>Dinosauria</taxon>
        <taxon>Saurischia</taxon>
        <taxon>Theropoda</taxon>
        <taxon>Coelurosauria</taxon>
        <taxon>Aves</taxon>
        <taxon>Neognathae</taxon>
        <taxon>Neoaves</taxon>
        <taxon>Telluraves</taxon>
        <taxon>Strigiformes</taxon>
        <taxon>Strigidae</taxon>
        <taxon>Bubo</taxon>
    </lineage>
</organism>
<dbReference type="InterPro" id="IPR017452">
    <property type="entry name" value="GPCR_Rhodpsn_7TM"/>
</dbReference>
<evidence type="ECO:0000256" key="6">
    <source>
        <dbReference type="ARBA" id="ARBA00023136"/>
    </source>
</evidence>
<feature type="transmembrane region" description="Helical" evidence="11">
    <location>
        <begin position="149"/>
        <end position="172"/>
    </location>
</feature>
<feature type="transmembrane region" description="Helical" evidence="11">
    <location>
        <begin position="184"/>
        <end position="209"/>
    </location>
</feature>
<evidence type="ECO:0000313" key="13">
    <source>
        <dbReference type="Ensembl" id="ENSBOBP00000024960.1"/>
    </source>
</evidence>
<feature type="transmembrane region" description="Helical" evidence="11">
    <location>
        <begin position="249"/>
        <end position="278"/>
    </location>
</feature>
<reference evidence="13" key="1">
    <citation type="submission" date="2025-08" db="UniProtKB">
        <authorList>
            <consortium name="Ensembl"/>
        </authorList>
    </citation>
    <scope>IDENTIFICATION</scope>
</reference>
<dbReference type="GO" id="GO:0005886">
    <property type="term" value="C:plasma membrane"/>
    <property type="evidence" value="ECO:0007669"/>
    <property type="project" value="UniProtKB-SubCell"/>
</dbReference>
<evidence type="ECO:0000256" key="2">
    <source>
        <dbReference type="ARBA" id="ARBA00022475"/>
    </source>
</evidence>
<dbReference type="GO" id="GO:0004930">
    <property type="term" value="F:G protein-coupled receptor activity"/>
    <property type="evidence" value="ECO:0007669"/>
    <property type="project" value="UniProtKB-KW"/>
</dbReference>
<dbReference type="PANTHER" id="PTHR11334">
    <property type="entry name" value="MAS-RELATED G-PROTEIN COUPLED RECEPTOR"/>
    <property type="match status" value="1"/>
</dbReference>
<accession>A0A8C0FV09</accession>
<dbReference type="PROSITE" id="PS50262">
    <property type="entry name" value="G_PROTEIN_RECEP_F1_2"/>
    <property type="match status" value="1"/>
</dbReference>
<feature type="transmembrane region" description="Helical" evidence="11">
    <location>
        <begin position="69"/>
        <end position="91"/>
    </location>
</feature>
<evidence type="ECO:0000256" key="3">
    <source>
        <dbReference type="ARBA" id="ARBA00022692"/>
    </source>
</evidence>
<evidence type="ECO:0000256" key="8">
    <source>
        <dbReference type="ARBA" id="ARBA00023224"/>
    </source>
</evidence>
<keyword evidence="5 10" id="KW-0297">G-protein coupled receptor</keyword>
<dbReference type="FunFam" id="1.20.1070.10:FF:000193">
    <property type="entry name" value="Mas-related G-protein coupled receptor member E"/>
    <property type="match status" value="1"/>
</dbReference>
<dbReference type="InterPro" id="IPR026234">
    <property type="entry name" value="MRGPCRFAMILY"/>
</dbReference>
<proteinExistence type="inferred from homology"/>
<dbReference type="Proteomes" id="UP000694567">
    <property type="component" value="Unplaced"/>
</dbReference>
<dbReference type="Gene3D" id="1.20.1070.10">
    <property type="entry name" value="Rhodopsin 7-helix transmembrane proteins"/>
    <property type="match status" value="1"/>
</dbReference>
<evidence type="ECO:0000256" key="11">
    <source>
        <dbReference type="SAM" id="Phobius"/>
    </source>
</evidence>
<feature type="transmembrane region" description="Helical" evidence="11">
    <location>
        <begin position="103"/>
        <end position="128"/>
    </location>
</feature>
<sequence length="454" mass="50657">MELNQTSPPPTSPVLETDGEDLCRIDITDVAIDTVTLITLLICLCGLVGNGAILWLLGFRIRRNPFTAYLLNLAVADSCFLLCTSVFLVIYHMPMLSCFQPEILRVLPLFHSMVLLMYSTSLYLLTAISVERCVGVLWPFWCRCHRPKLLSAIVCSLLWALAFVLAGLVYFVCDLGHSEHCWMVLGTSCFLNFCFFTPFVVLSNVILFIKLRHSPWQHNQARLYAVIFLTVFFFLLFGIPLSVQIFLNFFVYINFVFEICLLLASVNSSINPVIYVLVGNYGKSRFRGSVKVALQRVFEDRADSQEVGTETLCSAPSGLISSCAALAASVSNQTFTLPRGFNREGRRGQAKRQVLLVISPEPGWTEDGQTDSEGLMALGNGNSVHRVGKPMEQTGRADPRKEIEIEAGKVLADDDSRRLSSACQMVLLAFPTQKQLLPEPEYLQNVASFEHIQA</sequence>
<dbReference type="Ensembl" id="ENSBOBT00000025503.1">
    <property type="protein sequence ID" value="ENSBOBP00000024960.1"/>
    <property type="gene ID" value="ENSBOBG00000014790.1"/>
</dbReference>
<evidence type="ECO:0000259" key="12">
    <source>
        <dbReference type="PROSITE" id="PS50262"/>
    </source>
</evidence>
<dbReference type="PROSITE" id="PS00237">
    <property type="entry name" value="G_PROTEIN_RECEP_F1_1"/>
    <property type="match status" value="1"/>
</dbReference>
<evidence type="ECO:0000256" key="4">
    <source>
        <dbReference type="ARBA" id="ARBA00022989"/>
    </source>
</evidence>